<keyword evidence="2" id="KW-0812">Transmembrane</keyword>
<feature type="transmembrane region" description="Helical" evidence="2">
    <location>
        <begin position="137"/>
        <end position="157"/>
    </location>
</feature>
<gene>
    <name evidence="4" type="ORF">GCM10010969_04940</name>
</gene>
<dbReference type="Pfam" id="PF13559">
    <property type="entry name" value="DUF4129"/>
    <property type="match status" value="1"/>
</dbReference>
<keyword evidence="2" id="KW-1133">Transmembrane helix</keyword>
<keyword evidence="5" id="KW-1185">Reference proteome</keyword>
<comment type="caution">
    <text evidence="4">The sequence shown here is derived from an EMBL/GenBank/DDBJ whole genome shotgun (WGS) entry which is preliminary data.</text>
</comment>
<dbReference type="Proteomes" id="UP000606653">
    <property type="component" value="Unassembled WGS sequence"/>
</dbReference>
<keyword evidence="2" id="KW-0472">Membrane</keyword>
<protein>
    <recommendedName>
        <fullName evidence="3">Protein-glutamine gamma-glutamyltransferase-like C-terminal domain-containing protein</fullName>
    </recommendedName>
</protein>
<feature type="transmembrane region" description="Helical" evidence="2">
    <location>
        <begin position="262"/>
        <end position="290"/>
    </location>
</feature>
<reference evidence="5" key="1">
    <citation type="journal article" date="2019" name="Int. J. Syst. Evol. Microbiol.">
        <title>The Global Catalogue of Microorganisms (GCM) 10K type strain sequencing project: providing services to taxonomists for standard genome sequencing and annotation.</title>
        <authorList>
            <consortium name="The Broad Institute Genomics Platform"/>
            <consortium name="The Broad Institute Genome Sequencing Center for Infectious Disease"/>
            <person name="Wu L."/>
            <person name="Ma J."/>
        </authorList>
    </citation>
    <scope>NUCLEOTIDE SEQUENCE [LARGE SCALE GENOMIC DNA]</scope>
    <source>
        <strain evidence="5">CGMCC 1.6964</strain>
    </source>
</reference>
<name>A0ABQ2KSY6_9BACL</name>
<dbReference type="InterPro" id="IPR025403">
    <property type="entry name" value="TgpA-like_C"/>
</dbReference>
<feature type="region of interest" description="Disordered" evidence="1">
    <location>
        <begin position="367"/>
        <end position="422"/>
    </location>
</feature>
<organism evidence="4 5">
    <name type="scientific">Saccharibacillus kuerlensis</name>
    <dbReference type="NCBI Taxonomy" id="459527"/>
    <lineage>
        <taxon>Bacteria</taxon>
        <taxon>Bacillati</taxon>
        <taxon>Bacillota</taxon>
        <taxon>Bacilli</taxon>
        <taxon>Bacillales</taxon>
        <taxon>Paenibacillaceae</taxon>
        <taxon>Saccharibacillus</taxon>
    </lineage>
</organism>
<proteinExistence type="predicted"/>
<evidence type="ECO:0000259" key="3">
    <source>
        <dbReference type="Pfam" id="PF13559"/>
    </source>
</evidence>
<dbReference type="EMBL" id="BMLN01000001">
    <property type="protein sequence ID" value="GGN92413.1"/>
    <property type="molecule type" value="Genomic_DNA"/>
</dbReference>
<feature type="compositionally biased region" description="Basic and acidic residues" evidence="1">
    <location>
        <begin position="410"/>
        <end position="422"/>
    </location>
</feature>
<sequence>MKKILTNSLAVALGQTALFYPVLLLISMYILDVSPFIITAFFGLSVFAGSIAGQRLSKEKAHLAAVIFPALLAVLMAVLVSMDGRIIFLLALLIAAGTRGVYQMIRASEGRWETLLVGCSLIGAFALYTWALKPGILQPYAFSVYAAGTATLAVLLLRRNTKKVREALGLSDSEEIPSGRLLMINRGFMAVLLTVIIIIGGVTQFSVVLEWLYRLWQQILGFDFDSGTLPSEPPPESSGLSEAYIIPEEGEDDQGEAGWERWVIWGVAGIFSLAAATAIFMLLRWLYAILFERFPAWLKRLLANWRIAARPLQQPEQIAYADTTEKLDVGARKKVRRTTSKSLEPPEGPRRAYFRLVREAGKRGYQFKPGLTPAETGRDIADSPFAQEPDSQQLDKLIEQYNETRYSGQAKERNGDRRRNTV</sequence>
<feature type="transmembrane region" description="Helical" evidence="2">
    <location>
        <begin position="114"/>
        <end position="131"/>
    </location>
</feature>
<evidence type="ECO:0000313" key="4">
    <source>
        <dbReference type="EMBL" id="GGN92413.1"/>
    </source>
</evidence>
<feature type="transmembrane region" description="Helical" evidence="2">
    <location>
        <begin position="61"/>
        <end position="80"/>
    </location>
</feature>
<feature type="transmembrane region" description="Helical" evidence="2">
    <location>
        <begin position="29"/>
        <end position="49"/>
    </location>
</feature>
<evidence type="ECO:0000256" key="1">
    <source>
        <dbReference type="SAM" id="MobiDB-lite"/>
    </source>
</evidence>
<evidence type="ECO:0000313" key="5">
    <source>
        <dbReference type="Proteomes" id="UP000606653"/>
    </source>
</evidence>
<feature type="transmembrane region" description="Helical" evidence="2">
    <location>
        <begin position="188"/>
        <end position="213"/>
    </location>
</feature>
<feature type="domain" description="Protein-glutamine gamma-glutamyltransferase-like C-terminal" evidence="3">
    <location>
        <begin position="352"/>
        <end position="410"/>
    </location>
</feature>
<evidence type="ECO:0000256" key="2">
    <source>
        <dbReference type="SAM" id="Phobius"/>
    </source>
</evidence>
<dbReference type="RefSeq" id="WP_018975428.1">
    <property type="nucleotide sequence ID" value="NZ_BMLN01000001.1"/>
</dbReference>
<accession>A0ABQ2KSY6</accession>
<feature type="transmembrane region" description="Helical" evidence="2">
    <location>
        <begin position="86"/>
        <end position="102"/>
    </location>
</feature>